<feature type="compositionally biased region" description="Low complexity" evidence="1">
    <location>
        <begin position="409"/>
        <end position="423"/>
    </location>
</feature>
<feature type="region of interest" description="Disordered" evidence="1">
    <location>
        <begin position="585"/>
        <end position="621"/>
    </location>
</feature>
<dbReference type="Gene3D" id="1.10.30.50">
    <property type="match status" value="1"/>
</dbReference>
<dbReference type="InterPro" id="IPR003615">
    <property type="entry name" value="HNH_nuc"/>
</dbReference>
<dbReference type="CDD" id="cd00085">
    <property type="entry name" value="HNHc"/>
    <property type="match status" value="1"/>
</dbReference>
<dbReference type="Proteomes" id="UP001361570">
    <property type="component" value="Unassembled WGS sequence"/>
</dbReference>
<proteinExistence type="predicted"/>
<feature type="domain" description="HNH nuclease" evidence="2">
    <location>
        <begin position="506"/>
        <end position="563"/>
    </location>
</feature>
<dbReference type="SMART" id="SM00507">
    <property type="entry name" value="HNHc"/>
    <property type="match status" value="1"/>
</dbReference>
<evidence type="ECO:0000256" key="1">
    <source>
        <dbReference type="SAM" id="MobiDB-lite"/>
    </source>
</evidence>
<sequence length="621" mass="64644">MTRTGRRFWVEVSPRFAAPVPPRLEGSVPRLTALAVAAGLDGAELDAELASVHRQRSSLAAYELGLIERKATLGARPPLPFGPVTRSDTRTATHHGGSVPDLLDEEEAATLQGADDFLPDEVAVLLNASVPSTRHHVDHALTLVRQFPGVWHALADQRIDESRARAIVKALKHQAASWGGPVDDGIVDALAACGVGWAERGCGPTALHDRLVAALIAADPDAADRRREMSKRGADAVVVGTGDGLGELRLLHVDLADLTLARAQVDAYARRMKADGDERPIGQIRVAVVLALIMRPWEARDPAVAHVTVNADLADLLLPDLEPLLPTVPENSDGDAGPADLTDAGPSGMADDGQVGGAVSADEDGHAAGADAETDHELGGGDPTKRAAPGGDVGTAPPPGAIGTGAPGTEGTAMPATGGTALPSGGSQVGDVGGMPVSPAAVRELLRRIDALGLTHPIGGHLAFTITGGRGRLLAVATPEELEAAARTGQGLSPPPATPGYRPTAAQYRYLRARDRHCRFPGCRQTALHADADHVVPYDHHDPARGGRTCVRNLVMLCRRHHLLKTHAPGWAFALDPDGILHVTTPGGTTRSTRPPAAGEVLDLLRPAPPPHDPAADPPPF</sequence>
<name>A0ABU8DWZ2_9ACTN</name>
<evidence type="ECO:0000313" key="3">
    <source>
        <dbReference type="EMBL" id="MEI4273344.1"/>
    </source>
</evidence>
<comment type="caution">
    <text evidence="3">The sequence shown here is derived from an EMBL/GenBank/DDBJ whole genome shotgun (WGS) entry which is preliminary data.</text>
</comment>
<dbReference type="EMBL" id="JBAPLU010000019">
    <property type="protein sequence ID" value="MEI4273344.1"/>
    <property type="molecule type" value="Genomic_DNA"/>
</dbReference>
<gene>
    <name evidence="3" type="ORF">TEK04_16610</name>
</gene>
<evidence type="ECO:0000313" key="4">
    <source>
        <dbReference type="Proteomes" id="UP001361570"/>
    </source>
</evidence>
<evidence type="ECO:0000259" key="2">
    <source>
        <dbReference type="SMART" id="SM00507"/>
    </source>
</evidence>
<feature type="region of interest" description="Disordered" evidence="1">
    <location>
        <begin position="324"/>
        <end position="435"/>
    </location>
</feature>
<feature type="compositionally biased region" description="Basic and acidic residues" evidence="1">
    <location>
        <begin position="373"/>
        <end position="385"/>
    </location>
</feature>
<dbReference type="RefSeq" id="WP_336405464.1">
    <property type="nucleotide sequence ID" value="NZ_JBAPLU010000019.1"/>
</dbReference>
<feature type="compositionally biased region" description="Low complexity" evidence="1">
    <location>
        <begin position="585"/>
        <end position="606"/>
    </location>
</feature>
<reference evidence="3 4" key="1">
    <citation type="submission" date="2024-03" db="EMBL/GenBank/DDBJ databases">
        <title>Draft genome sequence of Klenkia sp. LSe6-5.</title>
        <authorList>
            <person name="Duangmal K."/>
            <person name="Chantavorakit T."/>
        </authorList>
    </citation>
    <scope>NUCLEOTIDE SEQUENCE [LARGE SCALE GENOMIC DNA]</scope>
    <source>
        <strain evidence="3 4">LSe6-5</strain>
    </source>
</reference>
<feature type="region of interest" description="Disordered" evidence="1">
    <location>
        <begin position="77"/>
        <end position="100"/>
    </location>
</feature>
<keyword evidence="4" id="KW-1185">Reference proteome</keyword>
<accession>A0ABU8DWZ2</accession>
<feature type="compositionally biased region" description="Pro residues" evidence="1">
    <location>
        <begin position="607"/>
        <end position="621"/>
    </location>
</feature>
<protein>
    <recommendedName>
        <fullName evidence="2">HNH nuclease domain-containing protein</fullName>
    </recommendedName>
</protein>
<organism evidence="3 4">
    <name type="scientific">Klenkia sesuvii</name>
    <dbReference type="NCBI Taxonomy" id="3103137"/>
    <lineage>
        <taxon>Bacteria</taxon>
        <taxon>Bacillati</taxon>
        <taxon>Actinomycetota</taxon>
        <taxon>Actinomycetes</taxon>
        <taxon>Geodermatophilales</taxon>
        <taxon>Geodermatophilaceae</taxon>
        <taxon>Klenkia</taxon>
    </lineage>
</organism>